<comment type="subcellular location">
    <subcellularLocation>
        <location evidence="1">Cell membrane</location>
        <topology evidence="1">Multi-pass membrane protein</topology>
    </subcellularLocation>
</comment>
<dbReference type="PANTHER" id="PTHR46494:SF1">
    <property type="entry name" value="CORA FAMILY METAL ION TRANSPORTER (EUROFUNG)"/>
    <property type="match status" value="1"/>
</dbReference>
<gene>
    <name evidence="7" type="ORF">E8E12_009853</name>
</gene>
<evidence type="ECO:0000313" key="8">
    <source>
        <dbReference type="Proteomes" id="UP000758155"/>
    </source>
</evidence>
<sequence>MTSKSASISTGSARPNIATGNSATVEVSDLNRPIPHSVEYEDTYDIGTCYDDEIEKDWERGYQDLKTMPYLAHVKRLSQSWKTLRHLADFMQVGTTPLQWRYLKGNAKEREERRTRTNVTYIEYNPPEKPPPIPIKTADELKATLASYIEDPAAVPALRLFIVEDLSRDVIELLGTRFDVDPLFFREQIEDNVWHNVRDPWAIAPTLTASTKQRSWFRLRNMRLRYHSTGTSYQNGRQEVNKWNIIRRPDNDNNHWAHKDEVHRDPITKEILKDDKGNLIGKAVVSIMRTRTTIWIGRDKRCGNGTVGIVLVDPTMGSGRPLWHDRTNWLPTTSMSEGAPPLAHSDVSWYNDIVRMTAAFPWYEAEFGHEIGPQALVYPTLYTICAEWLIVCDYVKTRVSQIEWEVELPEVFREKEETDLRSKSELIADSLKRLHTWRRHVPVFRDMITEALQQALPAAARLTSSSAAAEAKAFDDIRPDFDRILVNINELQDRIDRLTAIVTSEINIEDTKQSIEDNHNLARLTWLATIFIPLSFVSAFFSMNESVSALKYTYGWFFLTAIPFTGICLAIAQLAGGGAWGRKTMSKEIHEKGSSLYSKFRFK</sequence>
<dbReference type="InterPro" id="IPR045863">
    <property type="entry name" value="CorA_TM1_TM2"/>
</dbReference>
<dbReference type="Proteomes" id="UP000758155">
    <property type="component" value="Unassembled WGS sequence"/>
</dbReference>
<dbReference type="GO" id="GO:0050897">
    <property type="term" value="F:cobalt ion binding"/>
    <property type="evidence" value="ECO:0007669"/>
    <property type="project" value="TreeGrafter"/>
</dbReference>
<dbReference type="Gene3D" id="1.20.58.340">
    <property type="entry name" value="Magnesium transport protein CorA, transmembrane region"/>
    <property type="match status" value="1"/>
</dbReference>
<organism evidence="7 8">
    <name type="scientific">Didymella heteroderae</name>
    <dbReference type="NCBI Taxonomy" id="1769908"/>
    <lineage>
        <taxon>Eukaryota</taxon>
        <taxon>Fungi</taxon>
        <taxon>Dikarya</taxon>
        <taxon>Ascomycota</taxon>
        <taxon>Pezizomycotina</taxon>
        <taxon>Dothideomycetes</taxon>
        <taxon>Pleosporomycetidae</taxon>
        <taxon>Pleosporales</taxon>
        <taxon>Pleosporineae</taxon>
        <taxon>Didymellaceae</taxon>
        <taxon>Didymella</taxon>
    </lineage>
</organism>
<keyword evidence="2 6" id="KW-0812">Transmembrane</keyword>
<evidence type="ECO:0008006" key="9">
    <source>
        <dbReference type="Google" id="ProtNLM"/>
    </source>
</evidence>
<accession>A0A9P4WWE8</accession>
<dbReference type="InterPro" id="IPR002523">
    <property type="entry name" value="MgTranspt_CorA/ZnTranspt_ZntB"/>
</dbReference>
<keyword evidence="3 6" id="KW-1133">Transmembrane helix</keyword>
<dbReference type="AlphaFoldDB" id="A0A9P4WWE8"/>
<evidence type="ECO:0000256" key="4">
    <source>
        <dbReference type="ARBA" id="ARBA00023136"/>
    </source>
</evidence>
<proteinExistence type="predicted"/>
<evidence type="ECO:0000256" key="1">
    <source>
        <dbReference type="ARBA" id="ARBA00004651"/>
    </source>
</evidence>
<dbReference type="SUPFAM" id="SSF144083">
    <property type="entry name" value="Magnesium transport protein CorA, transmembrane region"/>
    <property type="match status" value="1"/>
</dbReference>
<dbReference type="GO" id="GO:0015087">
    <property type="term" value="F:cobalt ion transmembrane transporter activity"/>
    <property type="evidence" value="ECO:0007669"/>
    <property type="project" value="TreeGrafter"/>
</dbReference>
<protein>
    <recommendedName>
        <fullName evidence="9">Metal ion transmembrane transporter</fullName>
    </recommendedName>
</protein>
<dbReference type="OrthoDB" id="3231000at2759"/>
<feature type="transmembrane region" description="Helical" evidence="6">
    <location>
        <begin position="554"/>
        <end position="580"/>
    </location>
</feature>
<evidence type="ECO:0000256" key="3">
    <source>
        <dbReference type="ARBA" id="ARBA00022989"/>
    </source>
</evidence>
<evidence type="ECO:0000313" key="7">
    <source>
        <dbReference type="EMBL" id="KAF3044727.1"/>
    </source>
</evidence>
<keyword evidence="8" id="KW-1185">Reference proteome</keyword>
<dbReference type="GO" id="GO:0015095">
    <property type="term" value="F:magnesium ion transmembrane transporter activity"/>
    <property type="evidence" value="ECO:0007669"/>
    <property type="project" value="TreeGrafter"/>
</dbReference>
<dbReference type="EMBL" id="SWKV01000008">
    <property type="protein sequence ID" value="KAF3044727.1"/>
    <property type="molecule type" value="Genomic_DNA"/>
</dbReference>
<dbReference type="GO" id="GO:0005886">
    <property type="term" value="C:plasma membrane"/>
    <property type="evidence" value="ECO:0007669"/>
    <property type="project" value="UniProtKB-SubCell"/>
</dbReference>
<feature type="region of interest" description="Disordered" evidence="5">
    <location>
        <begin position="1"/>
        <end position="20"/>
    </location>
</feature>
<reference evidence="7" key="1">
    <citation type="submission" date="2019-04" db="EMBL/GenBank/DDBJ databases">
        <title>Sequencing of skin fungus with MAO and IRED activity.</title>
        <authorList>
            <person name="Marsaioli A.J."/>
            <person name="Bonatto J.M.C."/>
            <person name="Reis Junior O."/>
        </authorList>
    </citation>
    <scope>NUCLEOTIDE SEQUENCE</scope>
    <source>
        <strain evidence="7">28M1</strain>
    </source>
</reference>
<keyword evidence="4 6" id="KW-0472">Membrane</keyword>
<evidence type="ECO:0000256" key="2">
    <source>
        <dbReference type="ARBA" id="ARBA00022692"/>
    </source>
</evidence>
<name>A0A9P4WWE8_9PLEO</name>
<feature type="transmembrane region" description="Helical" evidence="6">
    <location>
        <begin position="521"/>
        <end position="542"/>
    </location>
</feature>
<dbReference type="PANTHER" id="PTHR46494">
    <property type="entry name" value="CORA FAMILY METAL ION TRANSPORTER (EUROFUNG)"/>
    <property type="match status" value="1"/>
</dbReference>
<dbReference type="Pfam" id="PF01544">
    <property type="entry name" value="CorA"/>
    <property type="match status" value="1"/>
</dbReference>
<comment type="caution">
    <text evidence="7">The sequence shown here is derived from an EMBL/GenBank/DDBJ whole genome shotgun (WGS) entry which is preliminary data.</text>
</comment>
<evidence type="ECO:0000256" key="5">
    <source>
        <dbReference type="SAM" id="MobiDB-lite"/>
    </source>
</evidence>
<evidence type="ECO:0000256" key="6">
    <source>
        <dbReference type="SAM" id="Phobius"/>
    </source>
</evidence>
<dbReference type="GO" id="GO:0000287">
    <property type="term" value="F:magnesium ion binding"/>
    <property type="evidence" value="ECO:0007669"/>
    <property type="project" value="TreeGrafter"/>
</dbReference>